<accession>A0A0E9TGT8</accession>
<proteinExistence type="predicted"/>
<dbReference type="EMBL" id="GBXM01056442">
    <property type="protein sequence ID" value="JAH52135.1"/>
    <property type="molecule type" value="Transcribed_RNA"/>
</dbReference>
<sequence>MWAHFCVCACVYIFKSILCEEIYG</sequence>
<name>A0A0E9TGT8_ANGAN</name>
<organism evidence="1">
    <name type="scientific">Anguilla anguilla</name>
    <name type="common">European freshwater eel</name>
    <name type="synonym">Muraena anguilla</name>
    <dbReference type="NCBI Taxonomy" id="7936"/>
    <lineage>
        <taxon>Eukaryota</taxon>
        <taxon>Metazoa</taxon>
        <taxon>Chordata</taxon>
        <taxon>Craniata</taxon>
        <taxon>Vertebrata</taxon>
        <taxon>Euteleostomi</taxon>
        <taxon>Actinopterygii</taxon>
        <taxon>Neopterygii</taxon>
        <taxon>Teleostei</taxon>
        <taxon>Anguilliformes</taxon>
        <taxon>Anguillidae</taxon>
        <taxon>Anguilla</taxon>
    </lineage>
</organism>
<reference evidence="1" key="2">
    <citation type="journal article" date="2015" name="Fish Shellfish Immunol.">
        <title>Early steps in the European eel (Anguilla anguilla)-Vibrio vulnificus interaction in the gills: Role of the RtxA13 toxin.</title>
        <authorList>
            <person name="Callol A."/>
            <person name="Pajuelo D."/>
            <person name="Ebbesson L."/>
            <person name="Teles M."/>
            <person name="MacKenzie S."/>
            <person name="Amaro C."/>
        </authorList>
    </citation>
    <scope>NUCLEOTIDE SEQUENCE</scope>
</reference>
<protein>
    <submittedName>
        <fullName evidence="1">Uncharacterized protein</fullName>
    </submittedName>
</protein>
<reference evidence="1" key="1">
    <citation type="submission" date="2014-11" db="EMBL/GenBank/DDBJ databases">
        <authorList>
            <person name="Amaro Gonzalez C."/>
        </authorList>
    </citation>
    <scope>NUCLEOTIDE SEQUENCE</scope>
</reference>
<evidence type="ECO:0000313" key="1">
    <source>
        <dbReference type="EMBL" id="JAH52135.1"/>
    </source>
</evidence>
<dbReference type="AlphaFoldDB" id="A0A0E9TGT8"/>